<evidence type="ECO:0000256" key="1">
    <source>
        <dbReference type="ARBA" id="ARBA00006432"/>
    </source>
</evidence>
<dbReference type="FunFam" id="3.30.300.30:FF:000007">
    <property type="entry name" value="4-coumarate--CoA ligase 2"/>
    <property type="match status" value="1"/>
</dbReference>
<accession>A0A9P3GB87</accession>
<dbReference type="Pfam" id="PF00501">
    <property type="entry name" value="AMP-binding"/>
    <property type="match status" value="1"/>
</dbReference>
<dbReference type="PANTHER" id="PTHR24096">
    <property type="entry name" value="LONG-CHAIN-FATTY-ACID--COA LIGASE"/>
    <property type="match status" value="1"/>
</dbReference>
<organism evidence="5 6">
    <name type="scientific">Phanerochaete sordida</name>
    <dbReference type="NCBI Taxonomy" id="48140"/>
    <lineage>
        <taxon>Eukaryota</taxon>
        <taxon>Fungi</taxon>
        <taxon>Dikarya</taxon>
        <taxon>Basidiomycota</taxon>
        <taxon>Agaricomycotina</taxon>
        <taxon>Agaricomycetes</taxon>
        <taxon>Polyporales</taxon>
        <taxon>Phanerochaetaceae</taxon>
        <taxon>Phanerochaete</taxon>
    </lineage>
</organism>
<evidence type="ECO:0000313" key="6">
    <source>
        <dbReference type="Proteomes" id="UP000703269"/>
    </source>
</evidence>
<dbReference type="CDD" id="cd05911">
    <property type="entry name" value="Firefly_Luc_like"/>
    <property type="match status" value="1"/>
</dbReference>
<dbReference type="AlphaFoldDB" id="A0A9P3GB87"/>
<feature type="domain" description="AMP-dependent synthetase/ligase" evidence="3">
    <location>
        <begin position="32"/>
        <end position="412"/>
    </location>
</feature>
<dbReference type="Proteomes" id="UP000703269">
    <property type="component" value="Unassembled WGS sequence"/>
</dbReference>
<evidence type="ECO:0000313" key="5">
    <source>
        <dbReference type="EMBL" id="GJE91445.1"/>
    </source>
</evidence>
<dbReference type="InterPro" id="IPR025110">
    <property type="entry name" value="AMP-bd_C"/>
</dbReference>
<comment type="caution">
    <text evidence="5">The sequence shown here is derived from an EMBL/GenBank/DDBJ whole genome shotgun (WGS) entry which is preliminary data.</text>
</comment>
<evidence type="ECO:0000259" key="4">
    <source>
        <dbReference type="Pfam" id="PF13193"/>
    </source>
</evidence>
<dbReference type="OrthoDB" id="1898221at2759"/>
<dbReference type="InterPro" id="IPR020845">
    <property type="entry name" value="AMP-binding_CS"/>
</dbReference>
<dbReference type="GO" id="GO:0016405">
    <property type="term" value="F:CoA-ligase activity"/>
    <property type="evidence" value="ECO:0007669"/>
    <property type="project" value="TreeGrafter"/>
</dbReference>
<keyword evidence="2 5" id="KW-0436">Ligase</keyword>
<dbReference type="Gene3D" id="3.40.50.980">
    <property type="match status" value="2"/>
</dbReference>
<dbReference type="PANTHER" id="PTHR24096:SF149">
    <property type="entry name" value="AMP-BINDING DOMAIN-CONTAINING PROTEIN-RELATED"/>
    <property type="match status" value="1"/>
</dbReference>
<dbReference type="EMBL" id="BPQB01000021">
    <property type="protein sequence ID" value="GJE91445.1"/>
    <property type="molecule type" value="Genomic_DNA"/>
</dbReference>
<dbReference type="Gene3D" id="3.30.300.30">
    <property type="match status" value="1"/>
</dbReference>
<proteinExistence type="inferred from homology"/>
<dbReference type="InterPro" id="IPR045851">
    <property type="entry name" value="AMP-bd_C_sf"/>
</dbReference>
<dbReference type="InterPro" id="IPR000873">
    <property type="entry name" value="AMP-dep_synth/lig_dom"/>
</dbReference>
<dbReference type="Pfam" id="PF13193">
    <property type="entry name" value="AMP-binding_C"/>
    <property type="match status" value="1"/>
</dbReference>
<sequence>MKIYTSPHAPVPVRNESIYTNLAVTRFDDFAPEQPAFIDAASGYTISRAQWRTLSLQFAWGVRHELPRLGGARLERGDVAMVFSPNSIAWPVVLFGGLAAALRMTLANSAYTPRELAHQYTDSGARLVFAHPALVPAVLEMFRGLDVDHTAARQQIVVMDWPAPDPALKDYLSVHDLLGKGQLAQEEKFPGELANETALLCYSSGTTGKPKGVMTTHRNLTAQLAMVNVSYPSLNEPNPVMLGALPFYHIYGVVKLLHFPFTRGMPVVIMQKFDPVDACRWIEKYKVTQMLVVPPMCLLFTHHPAVGKYNMSTLRALMSGAAPLGAPLVKALHERLKRAGADVVIIQGYGLTETSPASHILPAADYIRKVGSIGPLLPNLEARLVIEDVQEAGPGEPGELWLRGPTIMKGYLNNEEATTNSITPDGWFKTGDVAIVDEEGYYAIVDRRKELIKYKGFQVPPAELESVLLQHPDIVDVGVVGVTDEAEATELPRAYVVHKTGLKADEVPIFASAVQEWIKPRVARHKYLRGGVVVIEAIPKSAAGKILRRQLRDRAKAEFESAKATKAKL</sequence>
<dbReference type="PROSITE" id="PS00455">
    <property type="entry name" value="AMP_BINDING"/>
    <property type="match status" value="1"/>
</dbReference>
<feature type="domain" description="AMP-binding enzyme C-terminal" evidence="4">
    <location>
        <begin position="463"/>
        <end position="545"/>
    </location>
</feature>
<evidence type="ECO:0000259" key="3">
    <source>
        <dbReference type="Pfam" id="PF00501"/>
    </source>
</evidence>
<gene>
    <name evidence="5" type="ORF">PsYK624_075950</name>
</gene>
<keyword evidence="6" id="KW-1185">Reference proteome</keyword>
<dbReference type="Gene3D" id="2.30.38.10">
    <property type="entry name" value="Luciferase, Domain 3"/>
    <property type="match status" value="1"/>
</dbReference>
<name>A0A9P3GB87_9APHY</name>
<evidence type="ECO:0000256" key="2">
    <source>
        <dbReference type="ARBA" id="ARBA00022598"/>
    </source>
</evidence>
<comment type="similarity">
    <text evidence="1">Belongs to the ATP-dependent AMP-binding enzyme family.</text>
</comment>
<protein>
    <submittedName>
        <fullName evidence="5">Acyl--CoA ligase</fullName>
    </submittedName>
</protein>
<reference evidence="5 6" key="1">
    <citation type="submission" date="2021-08" db="EMBL/GenBank/DDBJ databases">
        <title>Draft Genome Sequence of Phanerochaete sordida strain YK-624.</title>
        <authorList>
            <person name="Mori T."/>
            <person name="Dohra H."/>
            <person name="Suzuki T."/>
            <person name="Kawagishi H."/>
            <person name="Hirai H."/>
        </authorList>
    </citation>
    <scope>NUCLEOTIDE SEQUENCE [LARGE SCALE GENOMIC DNA]</scope>
    <source>
        <strain evidence="5 6">YK-624</strain>
    </source>
</reference>
<dbReference type="SUPFAM" id="SSF56801">
    <property type="entry name" value="Acetyl-CoA synthetase-like"/>
    <property type="match status" value="1"/>
</dbReference>